<reference evidence="2" key="2">
    <citation type="submission" date="2025-08" db="UniProtKB">
        <authorList>
            <consortium name="Ensembl"/>
        </authorList>
    </citation>
    <scope>IDENTIFICATION</scope>
</reference>
<keyword evidence="3" id="KW-1185">Reference proteome</keyword>
<feature type="compositionally biased region" description="Acidic residues" evidence="1">
    <location>
        <begin position="230"/>
        <end position="242"/>
    </location>
</feature>
<dbReference type="PANTHER" id="PTHR34348">
    <property type="entry name" value="SURFEIT LOCUS PROTEIN 2"/>
    <property type="match status" value="1"/>
</dbReference>
<dbReference type="Pfam" id="PF05477">
    <property type="entry name" value="SURF2"/>
    <property type="match status" value="1"/>
</dbReference>
<feature type="compositionally biased region" description="Acidic residues" evidence="1">
    <location>
        <begin position="269"/>
        <end position="284"/>
    </location>
</feature>
<dbReference type="InterPro" id="IPR008833">
    <property type="entry name" value="Surf2"/>
</dbReference>
<evidence type="ECO:0000313" key="2">
    <source>
        <dbReference type="Ensembl" id="ENSSAUP00010065820.1"/>
    </source>
</evidence>
<proteinExistence type="predicted"/>
<dbReference type="AlphaFoldDB" id="A0A671YSV9"/>
<sequence length="323" mass="37432">MLDFYSSFRMNANDVSLRLEQHCARTEGRSFFKSLRFPSDRGFTKSRWRSINSGSARTANVITTQFNKGRRLSSVTEGKQIITHLLMGWDIRRRIKQATKIRCTLNGHEFPCSLTELQKFTQGKKYEKLSAAADFNYSQYEPHVVPSSKQPNQLFCKLTLRHLNRQPHHVLRHVNGKRFKKALSKYEECVQQGIEYAPARLKQKRPRDSGGEVERGRASKHGNRVWEPTSSDEDHSDSEDSMSDLYPPTIFTVKNPAEENMEGEKKADEEEDDFQTDEDEEMEVDNQVLQKRKKVQGGGFQKKFRNNNWKSGRKKRGKVPNGK</sequence>
<name>A0A671YSV9_SPAAU</name>
<feature type="compositionally biased region" description="Basic residues" evidence="1">
    <location>
        <begin position="311"/>
        <end position="323"/>
    </location>
</feature>
<gene>
    <name evidence="2" type="primary">surf2</name>
</gene>
<dbReference type="Proteomes" id="UP000472265">
    <property type="component" value="Chromosome 12"/>
</dbReference>
<dbReference type="Ensembl" id="ENSSAUT00010068938.1">
    <property type="protein sequence ID" value="ENSSAUP00010065820.1"/>
    <property type="gene ID" value="ENSSAUG00010026312.1"/>
</dbReference>
<evidence type="ECO:0000313" key="3">
    <source>
        <dbReference type="Proteomes" id="UP000472265"/>
    </source>
</evidence>
<feature type="region of interest" description="Disordered" evidence="1">
    <location>
        <begin position="200"/>
        <end position="323"/>
    </location>
</feature>
<protein>
    <submittedName>
        <fullName evidence="2">Surfeit 2</fullName>
    </submittedName>
</protein>
<reference evidence="2" key="1">
    <citation type="submission" date="2021-04" db="EMBL/GenBank/DDBJ databases">
        <authorList>
            <consortium name="Wellcome Sanger Institute Data Sharing"/>
        </authorList>
    </citation>
    <scope>NUCLEOTIDE SEQUENCE [LARGE SCALE GENOMIC DNA]</scope>
</reference>
<evidence type="ECO:0000256" key="1">
    <source>
        <dbReference type="SAM" id="MobiDB-lite"/>
    </source>
</evidence>
<dbReference type="GeneTree" id="ENSGT00940000165981"/>
<dbReference type="InParanoid" id="A0A671YSV9"/>
<accession>A0A671YSV9</accession>
<dbReference type="PANTHER" id="PTHR34348:SF1">
    <property type="entry name" value="SURFEIT LOCUS PROTEIN 2"/>
    <property type="match status" value="1"/>
</dbReference>
<feature type="compositionally biased region" description="Basic and acidic residues" evidence="1">
    <location>
        <begin position="206"/>
        <end position="217"/>
    </location>
</feature>
<organism evidence="2 3">
    <name type="scientific">Sparus aurata</name>
    <name type="common">Gilthead sea bream</name>
    <dbReference type="NCBI Taxonomy" id="8175"/>
    <lineage>
        <taxon>Eukaryota</taxon>
        <taxon>Metazoa</taxon>
        <taxon>Chordata</taxon>
        <taxon>Craniata</taxon>
        <taxon>Vertebrata</taxon>
        <taxon>Euteleostomi</taxon>
        <taxon>Actinopterygii</taxon>
        <taxon>Neopterygii</taxon>
        <taxon>Teleostei</taxon>
        <taxon>Neoteleostei</taxon>
        <taxon>Acanthomorphata</taxon>
        <taxon>Eupercaria</taxon>
        <taxon>Spariformes</taxon>
        <taxon>Sparidae</taxon>
        <taxon>Sparus</taxon>
    </lineage>
</organism>
<reference evidence="2" key="3">
    <citation type="submission" date="2025-09" db="UniProtKB">
        <authorList>
            <consortium name="Ensembl"/>
        </authorList>
    </citation>
    <scope>IDENTIFICATION</scope>
</reference>